<dbReference type="InterPro" id="IPR030678">
    <property type="entry name" value="Peptide/Ni-bd"/>
</dbReference>
<dbReference type="Pfam" id="PF00496">
    <property type="entry name" value="SBP_bac_5"/>
    <property type="match status" value="1"/>
</dbReference>
<feature type="signal peptide" evidence="4">
    <location>
        <begin position="1"/>
        <end position="21"/>
    </location>
</feature>
<organism evidence="6 7">
    <name type="scientific">Ammonicoccus fulvus</name>
    <dbReference type="NCBI Taxonomy" id="3138240"/>
    <lineage>
        <taxon>Bacteria</taxon>
        <taxon>Bacillati</taxon>
        <taxon>Actinomycetota</taxon>
        <taxon>Actinomycetes</taxon>
        <taxon>Propionibacteriales</taxon>
        <taxon>Propionibacteriaceae</taxon>
        <taxon>Ammonicoccus</taxon>
    </lineage>
</organism>
<dbReference type="Gene3D" id="3.10.105.10">
    <property type="entry name" value="Dipeptide-binding Protein, Domain 3"/>
    <property type="match status" value="1"/>
</dbReference>
<dbReference type="PROSITE" id="PS51257">
    <property type="entry name" value="PROKAR_LIPOPROTEIN"/>
    <property type="match status" value="1"/>
</dbReference>
<dbReference type="PANTHER" id="PTHR30290:SF9">
    <property type="entry name" value="OLIGOPEPTIDE-BINDING PROTEIN APPA"/>
    <property type="match status" value="1"/>
</dbReference>
<keyword evidence="7" id="KW-1185">Reference proteome</keyword>
<dbReference type="InterPro" id="IPR000914">
    <property type="entry name" value="SBP_5_dom"/>
</dbReference>
<dbReference type="InterPro" id="IPR039424">
    <property type="entry name" value="SBP_5"/>
</dbReference>
<accession>A0ABZ3FME2</accession>
<dbReference type="PANTHER" id="PTHR30290">
    <property type="entry name" value="PERIPLASMIC BINDING COMPONENT OF ABC TRANSPORTER"/>
    <property type="match status" value="1"/>
</dbReference>
<evidence type="ECO:0000256" key="3">
    <source>
        <dbReference type="ARBA" id="ARBA00022729"/>
    </source>
</evidence>
<sequence length="542" mass="58332">MKRLKWGAVALTLALAVSACGGNTGGTGGAAPTPDGPVPVAQDVVVKSDSAQALQRGEVKPGGTLRVGMLAAPESLDPGGVVSLQASLMHLIYDSLFVYDELGNVTPELAESIETTDGGTTWIMKLPTGVKFHDGTDFNSAAVVAHLNRVGREGSLSRSATDVRQIASMETPDDTTVRFVLKSSNMTFPKIFVTAVVLAAGMVPSPTAVEKYGDQFGLHPVGVGPFKVKQFSAGGDVVLERNENYRVPGQPLLDGLTFVVAADTQSRLQAAIAGDLDIGSTQNGRDLAAATDAGLTSLYQPDGTFFNIILNMEKPPFNDPNFRKAVAHGIDNQALVDAVFDGKATPMSGYFPTSNPYYNAEAGYPAYDLEAAKRLVEEYKAKGGNPEFTFVSNPPPEYQRIAQLVQQMLQEAGMTVHIRIIDQPTTITEALSGNYQAQLRFTEVRAEVDMNMRTLYYGTSRGNVGRGNDPRMDQILDELTTPEGQERKEELYAEMQTVMANWVPHIPLVAHRNGWYVGKNVAAFPGNRPGIGNPDWRLVAHS</sequence>
<dbReference type="EMBL" id="CP154795">
    <property type="protein sequence ID" value="XAN06855.1"/>
    <property type="molecule type" value="Genomic_DNA"/>
</dbReference>
<dbReference type="SUPFAM" id="SSF53850">
    <property type="entry name" value="Periplasmic binding protein-like II"/>
    <property type="match status" value="1"/>
</dbReference>
<dbReference type="Proteomes" id="UP001442841">
    <property type="component" value="Chromosome"/>
</dbReference>
<proteinExistence type="inferred from homology"/>
<evidence type="ECO:0000313" key="7">
    <source>
        <dbReference type="Proteomes" id="UP001442841"/>
    </source>
</evidence>
<keyword evidence="2" id="KW-0813">Transport</keyword>
<dbReference type="PIRSF" id="PIRSF002741">
    <property type="entry name" value="MppA"/>
    <property type="match status" value="1"/>
</dbReference>
<reference evidence="6 7" key="1">
    <citation type="submission" date="2024-04" db="EMBL/GenBank/DDBJ databases">
        <title>Isolation of an actinomycete strain from pig manure.</title>
        <authorList>
            <person name="Gong T."/>
            <person name="Yu Z."/>
            <person name="An M."/>
            <person name="Wei C."/>
            <person name="Yang W."/>
            <person name="Liu L."/>
        </authorList>
    </citation>
    <scope>NUCLEOTIDE SEQUENCE [LARGE SCALE GENOMIC DNA]</scope>
    <source>
        <strain evidence="6 7">ZF39</strain>
    </source>
</reference>
<keyword evidence="3 4" id="KW-0732">Signal</keyword>
<evidence type="ECO:0000256" key="1">
    <source>
        <dbReference type="ARBA" id="ARBA00005695"/>
    </source>
</evidence>
<name>A0ABZ3FME2_9ACTN</name>
<evidence type="ECO:0000256" key="2">
    <source>
        <dbReference type="ARBA" id="ARBA00022448"/>
    </source>
</evidence>
<feature type="chain" id="PRO_5045860641" evidence="4">
    <location>
        <begin position="22"/>
        <end position="542"/>
    </location>
</feature>
<evidence type="ECO:0000313" key="6">
    <source>
        <dbReference type="EMBL" id="XAN06855.1"/>
    </source>
</evidence>
<evidence type="ECO:0000259" key="5">
    <source>
        <dbReference type="Pfam" id="PF00496"/>
    </source>
</evidence>
<dbReference type="Gene3D" id="3.40.190.10">
    <property type="entry name" value="Periplasmic binding protein-like II"/>
    <property type="match status" value="1"/>
</dbReference>
<dbReference type="RefSeq" id="WP_425308293.1">
    <property type="nucleotide sequence ID" value="NZ_CP154795.1"/>
</dbReference>
<comment type="similarity">
    <text evidence="1">Belongs to the bacterial solute-binding protein 5 family.</text>
</comment>
<evidence type="ECO:0000256" key="4">
    <source>
        <dbReference type="SAM" id="SignalP"/>
    </source>
</evidence>
<protein>
    <submittedName>
        <fullName evidence="6">ABC transporter substrate-binding protein</fullName>
    </submittedName>
</protein>
<feature type="domain" description="Solute-binding protein family 5" evidence="5">
    <location>
        <begin position="105"/>
        <end position="440"/>
    </location>
</feature>
<gene>
    <name evidence="6" type="ORF">AADG42_05880</name>
</gene>